<gene>
    <name evidence="4" type="ORF">RDI58_019857</name>
</gene>
<organism evidence="4 5">
    <name type="scientific">Solanum bulbocastanum</name>
    <name type="common">Wild potato</name>
    <dbReference type="NCBI Taxonomy" id="147425"/>
    <lineage>
        <taxon>Eukaryota</taxon>
        <taxon>Viridiplantae</taxon>
        <taxon>Streptophyta</taxon>
        <taxon>Embryophyta</taxon>
        <taxon>Tracheophyta</taxon>
        <taxon>Spermatophyta</taxon>
        <taxon>Magnoliopsida</taxon>
        <taxon>eudicotyledons</taxon>
        <taxon>Gunneridae</taxon>
        <taxon>Pentapetalae</taxon>
        <taxon>asterids</taxon>
        <taxon>lamiids</taxon>
        <taxon>Solanales</taxon>
        <taxon>Solanaceae</taxon>
        <taxon>Solanoideae</taxon>
        <taxon>Solaneae</taxon>
        <taxon>Solanum</taxon>
    </lineage>
</organism>
<protein>
    <submittedName>
        <fullName evidence="4">Uncharacterized protein</fullName>
    </submittedName>
</protein>
<name>A0AAN8TE31_SOLBU</name>
<dbReference type="Proteomes" id="UP001371456">
    <property type="component" value="Unassembled WGS sequence"/>
</dbReference>
<comment type="similarity">
    <text evidence="1">Belongs to the eukaryotic ribosomal protein eL22 family.</text>
</comment>
<evidence type="ECO:0000313" key="4">
    <source>
        <dbReference type="EMBL" id="KAK6782061.1"/>
    </source>
</evidence>
<dbReference type="GO" id="GO:0003735">
    <property type="term" value="F:structural constituent of ribosome"/>
    <property type="evidence" value="ECO:0007669"/>
    <property type="project" value="InterPro"/>
</dbReference>
<dbReference type="GO" id="GO:0003723">
    <property type="term" value="F:RNA binding"/>
    <property type="evidence" value="ECO:0007669"/>
    <property type="project" value="TreeGrafter"/>
</dbReference>
<dbReference type="EMBL" id="JBANQN010000008">
    <property type="protein sequence ID" value="KAK6782061.1"/>
    <property type="molecule type" value="Genomic_DNA"/>
</dbReference>
<sequence length="85" mass="9258">MKGGKNKGTSFVIHSSKLIEDSIMEIASLDKLLQERIKVGGKVGALLDSINVTHDKNKISVTCNSTFSKRLSAFITTINASYELD</sequence>
<evidence type="ECO:0000313" key="5">
    <source>
        <dbReference type="Proteomes" id="UP001371456"/>
    </source>
</evidence>
<evidence type="ECO:0000256" key="2">
    <source>
        <dbReference type="ARBA" id="ARBA00022980"/>
    </source>
</evidence>
<dbReference type="PANTHER" id="PTHR10064:SF14">
    <property type="entry name" value="60S RIBOSOMAL PROTEIN L22-3-LIKE"/>
    <property type="match status" value="1"/>
</dbReference>
<keyword evidence="2" id="KW-0689">Ribosomal protein</keyword>
<dbReference type="GO" id="GO:0005840">
    <property type="term" value="C:ribosome"/>
    <property type="evidence" value="ECO:0007669"/>
    <property type="project" value="UniProtKB-KW"/>
</dbReference>
<dbReference type="GO" id="GO:0002181">
    <property type="term" value="P:cytoplasmic translation"/>
    <property type="evidence" value="ECO:0007669"/>
    <property type="project" value="TreeGrafter"/>
</dbReference>
<evidence type="ECO:0000256" key="1">
    <source>
        <dbReference type="ARBA" id="ARBA00007817"/>
    </source>
</evidence>
<evidence type="ECO:0000256" key="3">
    <source>
        <dbReference type="ARBA" id="ARBA00023274"/>
    </source>
</evidence>
<reference evidence="4 5" key="1">
    <citation type="submission" date="2024-02" db="EMBL/GenBank/DDBJ databases">
        <title>de novo genome assembly of Solanum bulbocastanum strain 11H21.</title>
        <authorList>
            <person name="Hosaka A.J."/>
        </authorList>
    </citation>
    <scope>NUCLEOTIDE SEQUENCE [LARGE SCALE GENOMIC DNA]</scope>
    <source>
        <tissue evidence="4">Young leaves</tissue>
    </source>
</reference>
<dbReference type="Pfam" id="PF01776">
    <property type="entry name" value="Ribosomal_L22e"/>
    <property type="match status" value="1"/>
</dbReference>
<dbReference type="InterPro" id="IPR002671">
    <property type="entry name" value="Ribosomal_eL22"/>
</dbReference>
<keyword evidence="3" id="KW-0687">Ribonucleoprotein</keyword>
<dbReference type="PANTHER" id="PTHR10064">
    <property type="entry name" value="60S RIBOSOMAL PROTEIN L22"/>
    <property type="match status" value="1"/>
</dbReference>
<dbReference type="Gene3D" id="3.30.1360.210">
    <property type="match status" value="1"/>
</dbReference>
<proteinExistence type="inferred from homology"/>
<dbReference type="AlphaFoldDB" id="A0AAN8TE31"/>
<keyword evidence="5" id="KW-1185">Reference proteome</keyword>
<accession>A0AAN8TE31</accession>
<comment type="caution">
    <text evidence="4">The sequence shown here is derived from an EMBL/GenBank/DDBJ whole genome shotgun (WGS) entry which is preliminary data.</text>
</comment>
<dbReference type="GO" id="GO:1990904">
    <property type="term" value="C:ribonucleoprotein complex"/>
    <property type="evidence" value="ECO:0007669"/>
    <property type="project" value="UniProtKB-KW"/>
</dbReference>
<dbReference type="InterPro" id="IPR038526">
    <property type="entry name" value="Ribosomal_eL22_sf"/>
</dbReference>